<accession>A0A8H3HHC3</accession>
<dbReference type="Proteomes" id="UP000663853">
    <property type="component" value="Unassembled WGS sequence"/>
</dbReference>
<evidence type="ECO:0000313" key="2">
    <source>
        <dbReference type="Proteomes" id="UP000663853"/>
    </source>
</evidence>
<name>A0A8H3HHC3_9AGAM</name>
<gene>
    <name evidence="1" type="ORF">RDB_LOCUS137692</name>
</gene>
<sequence length="692" mass="78883">MSIMSSGSSPNRPLEWAKGADGRGRVRIQFPFELASGWYGEQPYTQFQSLDHREEAGAYSIRHEFIVLNMVDGSICRVERMGDPHTRLEALSQQGSPAYDVAQFYRPKAKPEAKLDRSRLISRISFPMKLDLVDVLLICRAIQEGDKTRNYTLRTFNCYFFSLAIQTCLTRLCVNWEDIVSRNDWYSQLCAATTAMPEALKSHRTPLLLQALCAFSPGEKRTKKNFLDGVQRKLCSEIGNRPEVFQNQLNSTLLDGVLWCSSLTSIPNWFLKKKTQKVIVDILHARLSKVSSSPRGSKIPEHQKQANHQLIGALAKLVSLAEVEPGIEHYLNTKDISCQVGQNSTIRGSRSQAGRLRNVPPRMDFNGIIEFRQEFTFAQYVVGVWVQIMAVLVARLTFNFSGLLSIIVILSPPKPRIVIDDRLAQIIQQKDILGPASSEGGIDSRLQEIQNLIQDETAVWNKLPWDDITQAIQDKLPEWTLKPYQKVFQVKFNETTRRPASLSILEIQEHILNRIKFYAGVVENIGGDSAYNTQSELQTEMSKIWTLIRDNDVPMKPIWENEKWYTELVKYADKMPQRGRVAWERILDSGRPHSQKLGRMRWKELDKALKSLGFRTMSGRGSEALYQPTLFGPNSRSISYQKHSQKYELTIPELEEISIKFRECYPGPVAALCKAWSLVILVGSNKAIEAWL</sequence>
<evidence type="ECO:0000313" key="1">
    <source>
        <dbReference type="EMBL" id="CAE6516441.1"/>
    </source>
</evidence>
<proteinExistence type="predicted"/>
<organism evidence="1 2">
    <name type="scientific">Rhizoctonia solani</name>
    <dbReference type="NCBI Taxonomy" id="456999"/>
    <lineage>
        <taxon>Eukaryota</taxon>
        <taxon>Fungi</taxon>
        <taxon>Dikarya</taxon>
        <taxon>Basidiomycota</taxon>
        <taxon>Agaricomycotina</taxon>
        <taxon>Agaricomycetes</taxon>
        <taxon>Cantharellales</taxon>
        <taxon>Ceratobasidiaceae</taxon>
        <taxon>Rhizoctonia</taxon>
    </lineage>
</organism>
<dbReference type="EMBL" id="CAJMXA010003804">
    <property type="protein sequence ID" value="CAE6516441.1"/>
    <property type="molecule type" value="Genomic_DNA"/>
</dbReference>
<comment type="caution">
    <text evidence="1">The sequence shown here is derived from an EMBL/GenBank/DDBJ whole genome shotgun (WGS) entry which is preliminary data.</text>
</comment>
<dbReference type="AlphaFoldDB" id="A0A8H3HHC3"/>
<reference evidence="1" key="1">
    <citation type="submission" date="2021-01" db="EMBL/GenBank/DDBJ databases">
        <authorList>
            <person name="Kaushik A."/>
        </authorList>
    </citation>
    <scope>NUCLEOTIDE SEQUENCE</scope>
    <source>
        <strain evidence="1">AG6-10EEA</strain>
    </source>
</reference>
<protein>
    <submittedName>
        <fullName evidence="1">Uncharacterized protein</fullName>
    </submittedName>
</protein>